<evidence type="ECO:0000259" key="8">
    <source>
        <dbReference type="PROSITE" id="PS00497"/>
    </source>
</evidence>
<keyword evidence="7" id="KW-1015">Disulfide bond</keyword>
<dbReference type="EMBL" id="ABEU02000015">
    <property type="protein sequence ID" value="PNR39082.1"/>
    <property type="molecule type" value="Genomic_DNA"/>
</dbReference>
<evidence type="ECO:0000313" key="10">
    <source>
        <dbReference type="EMBL" id="PNR39082.1"/>
    </source>
</evidence>
<dbReference type="InterPro" id="IPR008922">
    <property type="entry name" value="Di-copper_centre_dom_sf"/>
</dbReference>
<evidence type="ECO:0000256" key="6">
    <source>
        <dbReference type="ARBA" id="ARBA00023008"/>
    </source>
</evidence>
<dbReference type="InterPro" id="IPR022740">
    <property type="entry name" value="Polyphenol_oxidase_C"/>
</dbReference>
<keyword evidence="6" id="KW-0186">Copper</keyword>
<dbReference type="PRINTS" id="PR00092">
    <property type="entry name" value="TYROSINASE"/>
</dbReference>
<dbReference type="PROSITE" id="PS00498">
    <property type="entry name" value="TYROSINASE_2"/>
    <property type="match status" value="1"/>
</dbReference>
<sequence length="569" mass="64485">MCSSWLAHSRARPGGRRRRRMKVMDQLRRVPISAMKGVIYAAVLSMVFAWTEATTRPRGPGGPMPAANLPEDCNTLERCCMPKPYTGTPGIRQFEYEPNLPIRVRRPAHLLTKKEIARLEKGYKLMRALPDTDPRSLLNQMNLHCLYCDNGLYFKGADYPLEVHNGWFFLPWHRMFLYFHERILGELLGDDTFALPYWNWDNPEATEPLPNAIPSFYWNPNSSLYDPNRNICSRPPFIVDLDSIGGCTNKTADFLRVQNTRLQYTQMVLGGDTPALFYGMPYRLGDFGGGGPGTFEDQPHGTIHAWVGDPNAEAPFRPFDDMGNFGRSAFDPVFYAHHANVDRLWCLWTHLRGGKRTYPMDSDFVTSQFSFYDHKGNLVKMNVSQTLDTDLLRYKFEDSPTPWETNGVAAGNEFNIPRCNPASKSAVNRLIAATPKHSSKDILDITPLTFKVRRPARSSVGTEVLEISGLQIPNITLQAHWKAFLFFPQVNFTHGAICPEFVGTYNFIPHVGQAKYNPKRVWRVAVGPKLKALGLDHVKSVIVTLVQPPGPWLQDIKFTKAKILYDTSG</sequence>
<organism evidence="10">
    <name type="scientific">Physcomitrium patens</name>
    <name type="common">Spreading-leaved earth moss</name>
    <name type="synonym">Physcomitrella patens</name>
    <dbReference type="NCBI Taxonomy" id="3218"/>
    <lineage>
        <taxon>Eukaryota</taxon>
        <taxon>Viridiplantae</taxon>
        <taxon>Streptophyta</taxon>
        <taxon>Embryophyta</taxon>
        <taxon>Bryophyta</taxon>
        <taxon>Bryophytina</taxon>
        <taxon>Bryopsida</taxon>
        <taxon>Funariidae</taxon>
        <taxon>Funariales</taxon>
        <taxon>Funariaceae</taxon>
        <taxon>Physcomitrium</taxon>
    </lineage>
</organism>
<evidence type="ECO:0000313" key="11">
    <source>
        <dbReference type="EnsemblPlants" id="Pp3c15_5450V3.1"/>
    </source>
</evidence>
<reference evidence="10 12" key="2">
    <citation type="journal article" date="2018" name="Plant J.">
        <title>The Physcomitrella patens chromosome-scale assembly reveals moss genome structure and evolution.</title>
        <authorList>
            <person name="Lang D."/>
            <person name="Ullrich K.K."/>
            <person name="Murat F."/>
            <person name="Fuchs J."/>
            <person name="Jenkins J."/>
            <person name="Haas F.B."/>
            <person name="Piednoel M."/>
            <person name="Gundlach H."/>
            <person name="Van Bel M."/>
            <person name="Meyberg R."/>
            <person name="Vives C."/>
            <person name="Morata J."/>
            <person name="Symeonidi A."/>
            <person name="Hiss M."/>
            <person name="Muchero W."/>
            <person name="Kamisugi Y."/>
            <person name="Saleh O."/>
            <person name="Blanc G."/>
            <person name="Decker E.L."/>
            <person name="van Gessel N."/>
            <person name="Grimwood J."/>
            <person name="Hayes R.D."/>
            <person name="Graham S.W."/>
            <person name="Gunter L.E."/>
            <person name="McDaniel S.F."/>
            <person name="Hoernstein S.N.W."/>
            <person name="Larsson A."/>
            <person name="Li F.W."/>
            <person name="Perroud P.F."/>
            <person name="Phillips J."/>
            <person name="Ranjan P."/>
            <person name="Rokshar D.S."/>
            <person name="Rothfels C.J."/>
            <person name="Schneider L."/>
            <person name="Shu S."/>
            <person name="Stevenson D.W."/>
            <person name="Thummler F."/>
            <person name="Tillich M."/>
            <person name="Villarreal Aguilar J.C."/>
            <person name="Widiez T."/>
            <person name="Wong G.K."/>
            <person name="Wymore A."/>
            <person name="Zhang Y."/>
            <person name="Zimmer A.D."/>
            <person name="Quatrano R.S."/>
            <person name="Mayer K.F.X."/>
            <person name="Goodstein D."/>
            <person name="Casacuberta J.M."/>
            <person name="Vandepoele K."/>
            <person name="Reski R."/>
            <person name="Cuming A.C."/>
            <person name="Tuskan G.A."/>
            <person name="Maumus F."/>
            <person name="Salse J."/>
            <person name="Schmutz J."/>
            <person name="Rensing S.A."/>
        </authorList>
    </citation>
    <scope>NUCLEOTIDE SEQUENCE [LARGE SCALE GENOMIC DNA]</scope>
    <source>
        <strain evidence="11 12">cv. Gransden 2004</strain>
    </source>
</reference>
<protein>
    <recommendedName>
        <fullName evidence="8 9">Tyrosinase copper-binding domain-containing protein</fullName>
    </recommendedName>
</protein>
<comment type="cofactor">
    <cofactor evidence="1">
        <name>Cu(2+)</name>
        <dbReference type="ChEBI" id="CHEBI:29036"/>
    </cofactor>
</comment>
<dbReference type="Pfam" id="PF00264">
    <property type="entry name" value="Tyrosinase"/>
    <property type="match status" value="1"/>
</dbReference>
<dbReference type="EnsemblPlants" id="Pp3c15_5450V3.3">
    <property type="protein sequence ID" value="Pp3c15_5450V3.3"/>
    <property type="gene ID" value="Pp3c15_5450"/>
</dbReference>
<dbReference type="EnsemblPlants" id="Pp3c15_5450V3.2">
    <property type="protein sequence ID" value="Pp3c15_5450V3.2"/>
    <property type="gene ID" value="Pp3c15_5450"/>
</dbReference>
<gene>
    <name evidence="11" type="primary">LOC112292734</name>
    <name evidence="10" type="ORF">PHYPA_019360</name>
</gene>
<dbReference type="KEGG" id="ppp:112292734"/>
<feature type="domain" description="Tyrosinase copper-binding" evidence="8">
    <location>
        <begin position="164"/>
        <end position="181"/>
    </location>
</feature>
<dbReference type="Gramene" id="Pp3c15_5450V3.2">
    <property type="protein sequence ID" value="Pp3c15_5450V3.2"/>
    <property type="gene ID" value="Pp3c15_5450"/>
</dbReference>
<dbReference type="PANTHER" id="PTHR11474">
    <property type="entry name" value="TYROSINASE FAMILY MEMBER"/>
    <property type="match status" value="1"/>
</dbReference>
<dbReference type="InterPro" id="IPR022739">
    <property type="entry name" value="Polyphenol_oxidase_cen"/>
</dbReference>
<dbReference type="Proteomes" id="UP000006727">
    <property type="component" value="Chromosome 15"/>
</dbReference>
<feature type="domain" description="Tyrosinase copper-binding" evidence="9">
    <location>
        <begin position="331"/>
        <end position="342"/>
    </location>
</feature>
<evidence type="ECO:0000256" key="1">
    <source>
        <dbReference type="ARBA" id="ARBA00001973"/>
    </source>
</evidence>
<dbReference type="Gene3D" id="1.10.1280.10">
    <property type="entry name" value="Di-copper center containing domain from catechol oxidase"/>
    <property type="match status" value="1"/>
</dbReference>
<dbReference type="SUPFAM" id="SSF48056">
    <property type="entry name" value="Di-copper centre-containing domain"/>
    <property type="match status" value="1"/>
</dbReference>
<name>A0A2K1JC22_PHYPA</name>
<dbReference type="InterPro" id="IPR002227">
    <property type="entry name" value="Tyrosinase_Cu-bd"/>
</dbReference>
<dbReference type="GeneID" id="112292734"/>
<evidence type="ECO:0000259" key="9">
    <source>
        <dbReference type="PROSITE" id="PS00498"/>
    </source>
</evidence>
<dbReference type="Gramene" id="Pp3c15_5450V3.1">
    <property type="protein sequence ID" value="Pp3c15_5450V3.1"/>
    <property type="gene ID" value="Pp3c15_5450"/>
</dbReference>
<accession>A0A2K1JC22</accession>
<dbReference type="Gramene" id="Pp3c15_5450V3.3">
    <property type="protein sequence ID" value="Pp3c15_5450V3.3"/>
    <property type="gene ID" value="Pp3c15_5450"/>
</dbReference>
<keyword evidence="5" id="KW-0560">Oxidoreductase</keyword>
<reference evidence="11" key="3">
    <citation type="submission" date="2020-12" db="UniProtKB">
        <authorList>
            <consortium name="EnsemblPlants"/>
        </authorList>
    </citation>
    <scope>IDENTIFICATION</scope>
</reference>
<evidence type="ECO:0000313" key="12">
    <source>
        <dbReference type="Proteomes" id="UP000006727"/>
    </source>
</evidence>
<evidence type="ECO:0000256" key="4">
    <source>
        <dbReference type="ARBA" id="ARBA00022784"/>
    </source>
</evidence>
<dbReference type="PaxDb" id="3218-PP1S83_207V6.1"/>
<proteinExistence type="inferred from homology"/>
<dbReference type="EnsemblPlants" id="Pp3c15_5450V3.1">
    <property type="protein sequence ID" value="Pp3c15_5450V3.1"/>
    <property type="gene ID" value="Pp3c15_5450"/>
</dbReference>
<dbReference type="RefSeq" id="XP_024397287.1">
    <property type="nucleotide sequence ID" value="XM_024541519.2"/>
</dbReference>
<dbReference type="InterPro" id="IPR050316">
    <property type="entry name" value="Tyrosinase/Hemocyanin"/>
</dbReference>
<evidence type="ECO:0000256" key="3">
    <source>
        <dbReference type="ARBA" id="ARBA00022723"/>
    </source>
</evidence>
<keyword evidence="4" id="KW-0883">Thioether bond</keyword>
<dbReference type="PROSITE" id="PS00497">
    <property type="entry name" value="TYROSINASE_1"/>
    <property type="match status" value="1"/>
</dbReference>
<dbReference type="OrthoDB" id="812518at2759"/>
<comment type="similarity">
    <text evidence="2">Belongs to the tyrosinase family.</text>
</comment>
<dbReference type="GO" id="GO:0046872">
    <property type="term" value="F:metal ion binding"/>
    <property type="evidence" value="ECO:0007669"/>
    <property type="project" value="UniProtKB-KW"/>
</dbReference>
<dbReference type="GO" id="GO:0004097">
    <property type="term" value="F:catechol oxidase activity"/>
    <property type="evidence" value="ECO:0007669"/>
    <property type="project" value="InterPro"/>
</dbReference>
<dbReference type="PANTHER" id="PTHR11474:SF76">
    <property type="entry name" value="SHKT DOMAIN-CONTAINING PROTEIN"/>
    <property type="match status" value="1"/>
</dbReference>
<evidence type="ECO:0000256" key="2">
    <source>
        <dbReference type="ARBA" id="ARBA00009928"/>
    </source>
</evidence>
<dbReference type="Pfam" id="PF12143">
    <property type="entry name" value="PPO1_KFDV"/>
    <property type="match status" value="1"/>
</dbReference>
<dbReference type="Pfam" id="PF12142">
    <property type="entry name" value="PPO1_DWL"/>
    <property type="match status" value="1"/>
</dbReference>
<keyword evidence="3" id="KW-0479">Metal-binding</keyword>
<dbReference type="OMA" id="YKFESAI"/>
<reference evidence="10 12" key="1">
    <citation type="journal article" date="2008" name="Science">
        <title>The Physcomitrella genome reveals evolutionary insights into the conquest of land by plants.</title>
        <authorList>
            <person name="Rensing S."/>
            <person name="Lang D."/>
            <person name="Zimmer A."/>
            <person name="Terry A."/>
            <person name="Salamov A."/>
            <person name="Shapiro H."/>
            <person name="Nishiyama T."/>
            <person name="Perroud P.-F."/>
            <person name="Lindquist E."/>
            <person name="Kamisugi Y."/>
            <person name="Tanahashi T."/>
            <person name="Sakakibara K."/>
            <person name="Fujita T."/>
            <person name="Oishi K."/>
            <person name="Shin-I T."/>
            <person name="Kuroki Y."/>
            <person name="Toyoda A."/>
            <person name="Suzuki Y."/>
            <person name="Hashimoto A."/>
            <person name="Yamaguchi K."/>
            <person name="Sugano A."/>
            <person name="Kohara Y."/>
            <person name="Fujiyama A."/>
            <person name="Anterola A."/>
            <person name="Aoki S."/>
            <person name="Ashton N."/>
            <person name="Barbazuk W.B."/>
            <person name="Barker E."/>
            <person name="Bennetzen J."/>
            <person name="Bezanilla M."/>
            <person name="Blankenship R."/>
            <person name="Cho S.H."/>
            <person name="Dutcher S."/>
            <person name="Estelle M."/>
            <person name="Fawcett J.A."/>
            <person name="Gundlach H."/>
            <person name="Hanada K."/>
            <person name="Heyl A."/>
            <person name="Hicks K.A."/>
            <person name="Hugh J."/>
            <person name="Lohr M."/>
            <person name="Mayer K."/>
            <person name="Melkozernov A."/>
            <person name="Murata T."/>
            <person name="Nelson D."/>
            <person name="Pils B."/>
            <person name="Prigge M."/>
            <person name="Reiss B."/>
            <person name="Renner T."/>
            <person name="Rombauts S."/>
            <person name="Rushton P."/>
            <person name="Sanderfoot A."/>
            <person name="Schween G."/>
            <person name="Shiu S.-H."/>
            <person name="Stueber K."/>
            <person name="Theodoulou F.L."/>
            <person name="Tu H."/>
            <person name="Van de Peer Y."/>
            <person name="Verrier P.J."/>
            <person name="Waters E."/>
            <person name="Wood A."/>
            <person name="Yang L."/>
            <person name="Cove D."/>
            <person name="Cuming A."/>
            <person name="Hasebe M."/>
            <person name="Lucas S."/>
            <person name="Mishler D.B."/>
            <person name="Reski R."/>
            <person name="Grigoriev I."/>
            <person name="Quatrano R.S."/>
            <person name="Boore J.L."/>
        </authorList>
    </citation>
    <scope>NUCLEOTIDE SEQUENCE [LARGE SCALE GENOMIC DNA]</scope>
    <source>
        <strain evidence="11 12">cv. Gransden 2004</strain>
    </source>
</reference>
<keyword evidence="12" id="KW-1185">Reference proteome</keyword>
<dbReference type="AlphaFoldDB" id="A0A2K1JC22"/>
<evidence type="ECO:0000256" key="7">
    <source>
        <dbReference type="ARBA" id="ARBA00023157"/>
    </source>
</evidence>
<evidence type="ECO:0000256" key="5">
    <source>
        <dbReference type="ARBA" id="ARBA00023002"/>
    </source>
</evidence>
<dbReference type="STRING" id="3218.A0A2K1JC22"/>